<comment type="similarity">
    <text evidence="2 4">Belongs to the FliE family.</text>
</comment>
<evidence type="ECO:0000256" key="4">
    <source>
        <dbReference type="HAMAP-Rule" id="MF_00724"/>
    </source>
</evidence>
<evidence type="ECO:0000313" key="6">
    <source>
        <dbReference type="Proteomes" id="UP000604730"/>
    </source>
</evidence>
<proteinExistence type="inferred from homology"/>
<evidence type="ECO:0000256" key="3">
    <source>
        <dbReference type="ARBA" id="ARBA00023143"/>
    </source>
</evidence>
<keyword evidence="5" id="KW-0969">Cilium</keyword>
<dbReference type="EMBL" id="JAEPRJ010000001">
    <property type="protein sequence ID" value="MBK5896733.1"/>
    <property type="molecule type" value="Genomic_DNA"/>
</dbReference>
<dbReference type="PANTHER" id="PTHR34653:SF1">
    <property type="entry name" value="FLAGELLAR HOOK-BASAL BODY COMPLEX PROTEIN FLIE"/>
    <property type="match status" value="1"/>
</dbReference>
<keyword evidence="5" id="KW-0282">Flagellum</keyword>
<accession>A0ABS1IXW3</accession>
<organism evidence="5 6">
    <name type="scientific">Catonella massiliensis</name>
    <dbReference type="NCBI Taxonomy" id="2799636"/>
    <lineage>
        <taxon>Bacteria</taxon>
        <taxon>Bacillati</taxon>
        <taxon>Bacillota</taxon>
        <taxon>Clostridia</taxon>
        <taxon>Lachnospirales</taxon>
        <taxon>Lachnospiraceae</taxon>
        <taxon>Catonella</taxon>
    </lineage>
</organism>
<comment type="subcellular location">
    <subcellularLocation>
        <location evidence="1 4">Bacterial flagellum basal body</location>
    </subcellularLocation>
</comment>
<keyword evidence="3 4" id="KW-0975">Bacterial flagellum</keyword>
<dbReference type="PANTHER" id="PTHR34653">
    <property type="match status" value="1"/>
</dbReference>
<name>A0ABS1IXW3_9FIRM</name>
<dbReference type="InterPro" id="IPR001624">
    <property type="entry name" value="FliE"/>
</dbReference>
<reference evidence="5 6" key="1">
    <citation type="submission" date="2021-01" db="EMBL/GenBank/DDBJ databases">
        <title>Isolation and description of Catonella massiliensis sp. nov., a novel Catonella species, isolated from a stable periodontitis subject.</title>
        <authorList>
            <person name="Antezack A."/>
            <person name="Boxberger M."/>
            <person name="La Scola B."/>
            <person name="Monnet-Corti V."/>
        </authorList>
    </citation>
    <scope>NUCLEOTIDE SEQUENCE [LARGE SCALE GENOMIC DNA]</scope>
    <source>
        <strain evidence="5 6">Marseille-Q4567</strain>
    </source>
</reference>
<comment type="caution">
    <text evidence="5">The sequence shown here is derived from an EMBL/GenBank/DDBJ whole genome shotgun (WGS) entry which is preliminary data.</text>
</comment>
<evidence type="ECO:0000256" key="1">
    <source>
        <dbReference type="ARBA" id="ARBA00004117"/>
    </source>
</evidence>
<sequence length="107" mass="11617">MDIAAIGSLVPLKNINGVNTKSSEAGIVQGSTEGFESIFKSALDMVKQTNDLTNAAEQEEMKFALGNSDNIADLMVAQRKANLSLQYTVAIRNAVMSAYREIMNLQF</sequence>
<keyword evidence="6" id="KW-1185">Reference proteome</keyword>
<evidence type="ECO:0000256" key="2">
    <source>
        <dbReference type="ARBA" id="ARBA00009272"/>
    </source>
</evidence>
<evidence type="ECO:0000313" key="5">
    <source>
        <dbReference type="EMBL" id="MBK5896733.1"/>
    </source>
</evidence>
<dbReference type="Pfam" id="PF02049">
    <property type="entry name" value="FliE"/>
    <property type="match status" value="1"/>
</dbReference>
<protein>
    <recommendedName>
        <fullName evidence="4">Flagellar hook-basal body complex protein FliE</fullName>
    </recommendedName>
</protein>
<dbReference type="HAMAP" id="MF_00724">
    <property type="entry name" value="FliE"/>
    <property type="match status" value="1"/>
</dbReference>
<gene>
    <name evidence="4" type="primary">fliE</name>
    <name evidence="5" type="ORF">JJN12_02885</name>
</gene>
<dbReference type="RefSeq" id="WP_208428291.1">
    <property type="nucleotide sequence ID" value="NZ_JAEPRJ010000001.1"/>
</dbReference>
<dbReference type="Proteomes" id="UP000604730">
    <property type="component" value="Unassembled WGS sequence"/>
</dbReference>
<keyword evidence="5" id="KW-0966">Cell projection</keyword>